<evidence type="ECO:0000313" key="2">
    <source>
        <dbReference type="EMBL" id="PMD36663.1"/>
    </source>
</evidence>
<keyword evidence="1" id="KW-1133">Transmembrane helix</keyword>
<dbReference type="Proteomes" id="UP000235786">
    <property type="component" value="Unassembled WGS sequence"/>
</dbReference>
<keyword evidence="1" id="KW-0472">Membrane</keyword>
<reference evidence="2 3" key="1">
    <citation type="submission" date="2016-04" db="EMBL/GenBank/DDBJ databases">
        <title>A degradative enzymes factory behind the ericoid mycorrhizal symbiosis.</title>
        <authorList>
            <consortium name="DOE Joint Genome Institute"/>
            <person name="Martino E."/>
            <person name="Morin E."/>
            <person name="Grelet G."/>
            <person name="Kuo A."/>
            <person name="Kohler A."/>
            <person name="Daghino S."/>
            <person name="Barry K."/>
            <person name="Choi C."/>
            <person name="Cichocki N."/>
            <person name="Clum A."/>
            <person name="Copeland A."/>
            <person name="Hainaut M."/>
            <person name="Haridas S."/>
            <person name="Labutti K."/>
            <person name="Lindquist E."/>
            <person name="Lipzen A."/>
            <person name="Khouja H.-R."/>
            <person name="Murat C."/>
            <person name="Ohm R."/>
            <person name="Olson A."/>
            <person name="Spatafora J."/>
            <person name="Veneault-Fourrey C."/>
            <person name="Henrissat B."/>
            <person name="Grigoriev I."/>
            <person name="Martin F."/>
            <person name="Perotto S."/>
        </authorList>
    </citation>
    <scope>NUCLEOTIDE SEQUENCE [LARGE SCALE GENOMIC DNA]</scope>
    <source>
        <strain evidence="2 3">F</strain>
    </source>
</reference>
<dbReference type="AlphaFoldDB" id="A0A2J6RDU1"/>
<gene>
    <name evidence="2" type="ORF">L207DRAFT_586364</name>
</gene>
<proteinExistence type="predicted"/>
<dbReference type="EMBL" id="KZ613950">
    <property type="protein sequence ID" value="PMD36663.1"/>
    <property type="molecule type" value="Genomic_DNA"/>
</dbReference>
<organism evidence="2 3">
    <name type="scientific">Hyaloscypha variabilis (strain UAMH 11265 / GT02V1 / F)</name>
    <name type="common">Meliniomyces variabilis</name>
    <dbReference type="NCBI Taxonomy" id="1149755"/>
    <lineage>
        <taxon>Eukaryota</taxon>
        <taxon>Fungi</taxon>
        <taxon>Dikarya</taxon>
        <taxon>Ascomycota</taxon>
        <taxon>Pezizomycotina</taxon>
        <taxon>Leotiomycetes</taxon>
        <taxon>Helotiales</taxon>
        <taxon>Hyaloscyphaceae</taxon>
        <taxon>Hyaloscypha</taxon>
        <taxon>Hyaloscypha variabilis</taxon>
    </lineage>
</organism>
<sequence>MFVLPRSTISLVQHNAGTSFITWRIAVLPIFLLVIFILLYILYAQSQYFLSRRQDHWNSSPDEEELLLSERFSDNVIHDDYEDLERVQAFRQDLIQSTIVSALAGND</sequence>
<keyword evidence="1" id="KW-0812">Transmembrane</keyword>
<evidence type="ECO:0000313" key="3">
    <source>
        <dbReference type="Proteomes" id="UP000235786"/>
    </source>
</evidence>
<name>A0A2J6RDU1_HYAVF</name>
<keyword evidence="3" id="KW-1185">Reference proteome</keyword>
<accession>A0A2J6RDU1</accession>
<evidence type="ECO:0000256" key="1">
    <source>
        <dbReference type="SAM" id="Phobius"/>
    </source>
</evidence>
<feature type="transmembrane region" description="Helical" evidence="1">
    <location>
        <begin position="20"/>
        <end position="43"/>
    </location>
</feature>
<protein>
    <submittedName>
        <fullName evidence="2">Uncharacterized protein</fullName>
    </submittedName>
</protein>